<dbReference type="Pfam" id="PF00059">
    <property type="entry name" value="Lectin_C"/>
    <property type="match status" value="2"/>
</dbReference>
<sequence>MLVLLFMALYLHSGETQTKECRGPFHPVGNQCLYFGDLILEDHENAKAVCQSLGGHLVRVTQPQQLKDIVDYIDGKDYGDGTSFWVDGTDINQEGQWEYSNGESVPMGTPFWEVRRSEDTYHQQPDNAYENENCLEMRKEFQYYFNDVPCNLTRLIICEDESQQADDKMDINLKKISCPALFVPVSGLCLAFLTFADQTWAEARQTCSSLGGGLAKLTLPQHLRDIYIYINQQGLSEDSFWIGGSDAETEGVWLFTDGSAVPSGTPFWGVGIVPVQEPDGDTLENCLLLNADGQYYFRDFDCNNLNNPLCLINPL</sequence>
<protein>
    <recommendedName>
        <fullName evidence="2">C-type lectin domain-containing protein</fullName>
    </recommendedName>
</protein>
<dbReference type="PANTHER" id="PTHR22801">
    <property type="entry name" value="LITHOSTATHINE"/>
    <property type="match status" value="1"/>
</dbReference>
<dbReference type="Gene3D" id="3.10.100.10">
    <property type="entry name" value="Mannose-Binding Protein A, subunit A"/>
    <property type="match status" value="2"/>
</dbReference>
<feature type="domain" description="C-type lectin" evidence="2">
    <location>
        <begin position="185"/>
        <end position="311"/>
    </location>
</feature>
<dbReference type="PROSITE" id="PS50041">
    <property type="entry name" value="C_TYPE_LECTIN_2"/>
    <property type="match status" value="2"/>
</dbReference>
<dbReference type="SUPFAM" id="SSF56436">
    <property type="entry name" value="C-type lectin-like"/>
    <property type="match status" value="2"/>
</dbReference>
<dbReference type="InterPro" id="IPR050801">
    <property type="entry name" value="Ca-Dep_Lectins_ImmuneDev"/>
</dbReference>
<feature type="signal peptide" evidence="1">
    <location>
        <begin position="1"/>
        <end position="16"/>
    </location>
</feature>
<keyword evidence="1" id="KW-0732">Signal</keyword>
<dbReference type="SMART" id="SM00034">
    <property type="entry name" value="CLECT"/>
    <property type="match status" value="2"/>
</dbReference>
<reference evidence="3 4" key="1">
    <citation type="submission" date="2024-05" db="EMBL/GenBank/DDBJ databases">
        <authorList>
            <person name="Wallberg A."/>
        </authorList>
    </citation>
    <scope>NUCLEOTIDE SEQUENCE [LARGE SCALE GENOMIC DNA]</scope>
</reference>
<dbReference type="Proteomes" id="UP001497623">
    <property type="component" value="Unassembled WGS sequence"/>
</dbReference>
<evidence type="ECO:0000259" key="2">
    <source>
        <dbReference type="PROSITE" id="PS50041"/>
    </source>
</evidence>
<comment type="caution">
    <text evidence="3">The sequence shown here is derived from an EMBL/GenBank/DDBJ whole genome shotgun (WGS) entry which is preliminary data.</text>
</comment>
<accession>A0AAV2S3Y0</accession>
<dbReference type="AlphaFoldDB" id="A0AAV2S3Y0"/>
<dbReference type="InterPro" id="IPR016187">
    <property type="entry name" value="CTDL_fold"/>
</dbReference>
<dbReference type="CDD" id="cd00037">
    <property type="entry name" value="CLECT"/>
    <property type="match status" value="2"/>
</dbReference>
<evidence type="ECO:0000256" key="1">
    <source>
        <dbReference type="SAM" id="SignalP"/>
    </source>
</evidence>
<feature type="domain" description="C-type lectin" evidence="2">
    <location>
        <begin position="28"/>
        <end position="159"/>
    </location>
</feature>
<dbReference type="InterPro" id="IPR016186">
    <property type="entry name" value="C-type_lectin-like/link_sf"/>
</dbReference>
<dbReference type="PANTHER" id="PTHR22801:SF63">
    <property type="entry name" value="C-TYPE LECTIN DOMAIN-CONTAINING PROTEIN"/>
    <property type="match status" value="1"/>
</dbReference>
<gene>
    <name evidence="3" type="ORF">MNOR_LOCUS32870</name>
</gene>
<dbReference type="EMBL" id="CAXKWB010045762">
    <property type="protein sequence ID" value="CAL4162746.1"/>
    <property type="molecule type" value="Genomic_DNA"/>
</dbReference>
<organism evidence="3 4">
    <name type="scientific">Meganyctiphanes norvegica</name>
    <name type="common">Northern krill</name>
    <name type="synonym">Thysanopoda norvegica</name>
    <dbReference type="NCBI Taxonomy" id="48144"/>
    <lineage>
        <taxon>Eukaryota</taxon>
        <taxon>Metazoa</taxon>
        <taxon>Ecdysozoa</taxon>
        <taxon>Arthropoda</taxon>
        <taxon>Crustacea</taxon>
        <taxon>Multicrustacea</taxon>
        <taxon>Malacostraca</taxon>
        <taxon>Eumalacostraca</taxon>
        <taxon>Eucarida</taxon>
        <taxon>Euphausiacea</taxon>
        <taxon>Euphausiidae</taxon>
        <taxon>Meganyctiphanes</taxon>
    </lineage>
</organism>
<evidence type="ECO:0000313" key="3">
    <source>
        <dbReference type="EMBL" id="CAL4162746.1"/>
    </source>
</evidence>
<feature type="chain" id="PRO_5043629297" description="C-type lectin domain-containing protein" evidence="1">
    <location>
        <begin position="17"/>
        <end position="315"/>
    </location>
</feature>
<keyword evidence="4" id="KW-1185">Reference proteome</keyword>
<name>A0AAV2S3Y0_MEGNR</name>
<evidence type="ECO:0000313" key="4">
    <source>
        <dbReference type="Proteomes" id="UP001497623"/>
    </source>
</evidence>
<dbReference type="InterPro" id="IPR001304">
    <property type="entry name" value="C-type_lectin-like"/>
</dbReference>
<proteinExistence type="predicted"/>